<dbReference type="Proteomes" id="UP001060368">
    <property type="component" value="Chromosome"/>
</dbReference>
<organism evidence="5 6">
    <name type="scientific">Methanoplanus endosymbiosus</name>
    <dbReference type="NCBI Taxonomy" id="33865"/>
    <lineage>
        <taxon>Archaea</taxon>
        <taxon>Methanobacteriati</taxon>
        <taxon>Methanobacteriota</taxon>
        <taxon>Stenosarchaea group</taxon>
        <taxon>Methanomicrobia</taxon>
        <taxon>Methanomicrobiales</taxon>
        <taxon>Methanomicrobiaceae</taxon>
        <taxon>Methanoplanus</taxon>
    </lineage>
</organism>
<comment type="similarity">
    <text evidence="1">Belongs to the IS21/IS1162 putative ATP-binding protein family.</text>
</comment>
<evidence type="ECO:0000256" key="3">
    <source>
        <dbReference type="ARBA" id="ARBA00022840"/>
    </source>
</evidence>
<evidence type="ECO:0000256" key="2">
    <source>
        <dbReference type="ARBA" id="ARBA00022741"/>
    </source>
</evidence>
<gene>
    <name evidence="5" type="primary">istB</name>
    <name evidence="5" type="ORF">L6E24_13010</name>
</gene>
<dbReference type="NCBIfam" id="NF038214">
    <property type="entry name" value="IS21_help_AAA"/>
    <property type="match status" value="1"/>
</dbReference>
<protein>
    <submittedName>
        <fullName evidence="5">IS21-like element helper ATPase IstB</fullName>
    </submittedName>
</protein>
<dbReference type="AlphaFoldDB" id="A0A9E7TLE3"/>
<dbReference type="GO" id="GO:0006260">
    <property type="term" value="P:DNA replication"/>
    <property type="evidence" value="ECO:0007669"/>
    <property type="project" value="TreeGrafter"/>
</dbReference>
<reference evidence="5" key="1">
    <citation type="submission" date="2022-04" db="EMBL/GenBank/DDBJ databases">
        <title>Complete genome of Methanoplanus endosymbiosus DSM 3599.</title>
        <authorList>
            <person name="Chen S.-C."/>
            <person name="You Y.-T."/>
            <person name="Zhou Y.-Z."/>
            <person name="Lai M.-C."/>
        </authorList>
    </citation>
    <scope>NUCLEOTIDE SEQUENCE</scope>
    <source>
        <strain evidence="5">DSM 3599</strain>
    </source>
</reference>
<dbReference type="Pfam" id="PF01695">
    <property type="entry name" value="IstB_IS21"/>
    <property type="match status" value="1"/>
</dbReference>
<dbReference type="Gene3D" id="3.40.50.300">
    <property type="entry name" value="P-loop containing nucleotide triphosphate hydrolases"/>
    <property type="match status" value="1"/>
</dbReference>
<keyword evidence="2" id="KW-0547">Nucleotide-binding</keyword>
<dbReference type="CDD" id="cd00009">
    <property type="entry name" value="AAA"/>
    <property type="match status" value="1"/>
</dbReference>
<dbReference type="KEGG" id="mend:L6E24_13010"/>
<keyword evidence="6" id="KW-1185">Reference proteome</keyword>
<dbReference type="GeneID" id="74308639"/>
<sequence length="254" mass="29254">MLHEETISKLYEMRLSNMAQNFRNQMEDNSYASMSFEDRFGILVDLEWHRRKDNRLTQLIRKAEYVYPQACIEDINYSPSRHLDKGQITRLSSCSYIRERNNVIILGATGTGKSYLACALGMAANRSSYPVKYIRLPELFAELAIARSEGNYREIIKGYKKMKLLILDEWLLTKISETEAIDLLEIMEARYMKASTIVCSQFEVGGWYQKISNATIADAICDRIVHNTYTITLKGDSMRKINGRNEVDSTSIDP</sequence>
<dbReference type="InterPro" id="IPR003593">
    <property type="entry name" value="AAA+_ATPase"/>
</dbReference>
<proteinExistence type="inferred from homology"/>
<dbReference type="PANTHER" id="PTHR30050">
    <property type="entry name" value="CHROMOSOMAL REPLICATION INITIATOR PROTEIN DNAA"/>
    <property type="match status" value="1"/>
</dbReference>
<evidence type="ECO:0000256" key="1">
    <source>
        <dbReference type="ARBA" id="ARBA00008059"/>
    </source>
</evidence>
<dbReference type="SMART" id="SM00382">
    <property type="entry name" value="AAA"/>
    <property type="match status" value="1"/>
</dbReference>
<accession>A0A9E7TLE3</accession>
<dbReference type="PIRSF" id="PIRSF003073">
    <property type="entry name" value="DNAC_TnpB_IstB"/>
    <property type="match status" value="1"/>
</dbReference>
<feature type="domain" description="AAA+ ATPase" evidence="4">
    <location>
        <begin position="99"/>
        <end position="230"/>
    </location>
</feature>
<dbReference type="InterPro" id="IPR027417">
    <property type="entry name" value="P-loop_NTPase"/>
</dbReference>
<evidence type="ECO:0000259" key="4">
    <source>
        <dbReference type="SMART" id="SM00382"/>
    </source>
</evidence>
<dbReference type="GO" id="GO:0005524">
    <property type="term" value="F:ATP binding"/>
    <property type="evidence" value="ECO:0007669"/>
    <property type="project" value="UniProtKB-KW"/>
</dbReference>
<dbReference type="SUPFAM" id="SSF52540">
    <property type="entry name" value="P-loop containing nucleoside triphosphate hydrolases"/>
    <property type="match status" value="1"/>
</dbReference>
<keyword evidence="3" id="KW-0067">ATP-binding</keyword>
<evidence type="ECO:0000313" key="6">
    <source>
        <dbReference type="Proteomes" id="UP001060368"/>
    </source>
</evidence>
<evidence type="ECO:0000313" key="5">
    <source>
        <dbReference type="EMBL" id="UUX92251.1"/>
    </source>
</evidence>
<dbReference type="InterPro" id="IPR047661">
    <property type="entry name" value="IstB"/>
</dbReference>
<dbReference type="InterPro" id="IPR028350">
    <property type="entry name" value="DNAC/IstB-like"/>
</dbReference>
<dbReference type="RefSeq" id="WP_257742401.1">
    <property type="nucleotide sequence ID" value="NZ_CP096115.1"/>
</dbReference>
<dbReference type="PANTHER" id="PTHR30050:SF4">
    <property type="entry name" value="ATP-BINDING PROTEIN RV3427C IN INSERTION SEQUENCE-RELATED"/>
    <property type="match status" value="1"/>
</dbReference>
<dbReference type="EMBL" id="CP096115">
    <property type="protein sequence ID" value="UUX92251.1"/>
    <property type="molecule type" value="Genomic_DNA"/>
</dbReference>
<dbReference type="InterPro" id="IPR002611">
    <property type="entry name" value="IstB_ATP-bd"/>
</dbReference>
<name>A0A9E7TLE3_9EURY</name>